<protein>
    <submittedName>
        <fullName evidence="2">Divalent-cation tolerance protein CutA</fullName>
    </submittedName>
</protein>
<dbReference type="Gene3D" id="3.30.70.120">
    <property type="match status" value="1"/>
</dbReference>
<dbReference type="SUPFAM" id="SSF54913">
    <property type="entry name" value="GlnB-like"/>
    <property type="match status" value="1"/>
</dbReference>
<dbReference type="Pfam" id="PF03091">
    <property type="entry name" value="CutA1"/>
    <property type="match status" value="1"/>
</dbReference>
<sequence length="105" mass="11506">MPEILTVVTTIDSEERARALAAGAIERRVAACAQVGGPVRSFFRWEGAVQSEDEWQVQFKTPAARYDALEAYLHEAHAYEVPEILAAPVARASAAYAEWVAEETA</sequence>
<dbReference type="EMBL" id="JAAKZZ010000304">
    <property type="protein sequence ID" value="NGO71437.1"/>
    <property type="molecule type" value="Genomic_DNA"/>
</dbReference>
<evidence type="ECO:0000313" key="3">
    <source>
        <dbReference type="Proteomes" id="UP000477722"/>
    </source>
</evidence>
<dbReference type="RefSeq" id="WP_165301072.1">
    <property type="nucleotide sequence ID" value="NZ_JAAKZZ010000304.1"/>
</dbReference>
<dbReference type="InterPro" id="IPR015867">
    <property type="entry name" value="N-reg_PII/ATP_PRibTrfase_C"/>
</dbReference>
<dbReference type="AlphaFoldDB" id="A0A6G4X3L0"/>
<evidence type="ECO:0000313" key="2">
    <source>
        <dbReference type="EMBL" id="NGO71437.1"/>
    </source>
</evidence>
<dbReference type="PANTHER" id="PTHR23419:SF8">
    <property type="entry name" value="FI09726P"/>
    <property type="match status" value="1"/>
</dbReference>
<dbReference type="PANTHER" id="PTHR23419">
    <property type="entry name" value="DIVALENT CATION TOLERANCE CUTA-RELATED"/>
    <property type="match status" value="1"/>
</dbReference>
<dbReference type="InterPro" id="IPR004323">
    <property type="entry name" value="Ion_tolerance_CutA"/>
</dbReference>
<proteinExistence type="inferred from homology"/>
<dbReference type="GO" id="GO:0010038">
    <property type="term" value="P:response to metal ion"/>
    <property type="evidence" value="ECO:0007669"/>
    <property type="project" value="InterPro"/>
</dbReference>
<reference evidence="2 3" key="1">
    <citation type="submission" date="2020-02" db="EMBL/GenBank/DDBJ databases">
        <title>Whole-genome analyses of novel actinobacteria.</title>
        <authorList>
            <person name="Sahin N."/>
            <person name="Tatar D."/>
        </authorList>
    </citation>
    <scope>NUCLEOTIDE SEQUENCE [LARGE SCALE GENOMIC DNA]</scope>
    <source>
        <strain evidence="2 3">SB3404</strain>
    </source>
</reference>
<dbReference type="Proteomes" id="UP000477722">
    <property type="component" value="Unassembled WGS sequence"/>
</dbReference>
<name>A0A6G4X3L0_9ACTN</name>
<comment type="similarity">
    <text evidence="1">Belongs to the CutA family.</text>
</comment>
<dbReference type="GO" id="GO:0005507">
    <property type="term" value="F:copper ion binding"/>
    <property type="evidence" value="ECO:0007669"/>
    <property type="project" value="TreeGrafter"/>
</dbReference>
<gene>
    <name evidence="2" type="ORF">G5C65_24415</name>
</gene>
<keyword evidence="3" id="KW-1185">Reference proteome</keyword>
<dbReference type="InterPro" id="IPR011322">
    <property type="entry name" value="N-reg_PII-like_a/b"/>
</dbReference>
<comment type="caution">
    <text evidence="2">The sequence shown here is derived from an EMBL/GenBank/DDBJ whole genome shotgun (WGS) entry which is preliminary data.</text>
</comment>
<organism evidence="2 3">
    <name type="scientific">Streptomyces boncukensis</name>
    <dbReference type="NCBI Taxonomy" id="2711219"/>
    <lineage>
        <taxon>Bacteria</taxon>
        <taxon>Bacillati</taxon>
        <taxon>Actinomycetota</taxon>
        <taxon>Actinomycetes</taxon>
        <taxon>Kitasatosporales</taxon>
        <taxon>Streptomycetaceae</taxon>
        <taxon>Streptomyces</taxon>
    </lineage>
</organism>
<evidence type="ECO:0000256" key="1">
    <source>
        <dbReference type="ARBA" id="ARBA00010169"/>
    </source>
</evidence>
<accession>A0A6G4X3L0</accession>